<feature type="region of interest" description="Disordered" evidence="1">
    <location>
        <begin position="36"/>
        <end position="104"/>
    </location>
</feature>
<dbReference type="AlphaFoldDB" id="A0A1H7BV86"/>
<feature type="compositionally biased region" description="Basic and acidic residues" evidence="1">
    <location>
        <begin position="71"/>
        <end position="86"/>
    </location>
</feature>
<dbReference type="STRING" id="667676.SAMN05192539_101849"/>
<name>A0A1H7BV86_9BURK</name>
<feature type="compositionally biased region" description="Polar residues" evidence="1">
    <location>
        <begin position="36"/>
        <end position="45"/>
    </location>
</feature>
<evidence type="ECO:0000256" key="2">
    <source>
        <dbReference type="SAM" id="SignalP"/>
    </source>
</evidence>
<keyword evidence="4" id="KW-1185">Reference proteome</keyword>
<keyword evidence="2" id="KW-0732">Signal</keyword>
<feature type="chain" id="PRO_5011714530" evidence="2">
    <location>
        <begin position="32"/>
        <end position="104"/>
    </location>
</feature>
<feature type="signal peptide" evidence="2">
    <location>
        <begin position="1"/>
        <end position="31"/>
    </location>
</feature>
<sequence length="104" mass="10746">MHTNRISSLMHQLLSSASAACAMLLCTAAVAQITAPNGNMPQENRSAPMGSKSDPPPAHMLESSRPQAVDAQKERDATAKPEHKAEGAGGFDNGLYGTGAGSNK</sequence>
<evidence type="ECO:0000256" key="1">
    <source>
        <dbReference type="SAM" id="MobiDB-lite"/>
    </source>
</evidence>
<dbReference type="Proteomes" id="UP000198866">
    <property type="component" value="Unassembled WGS sequence"/>
</dbReference>
<evidence type="ECO:0000313" key="3">
    <source>
        <dbReference type="EMBL" id="SEJ78250.1"/>
    </source>
</evidence>
<organism evidence="3 4">
    <name type="scientific">Paraburkholderia diazotrophica</name>
    <dbReference type="NCBI Taxonomy" id="667676"/>
    <lineage>
        <taxon>Bacteria</taxon>
        <taxon>Pseudomonadati</taxon>
        <taxon>Pseudomonadota</taxon>
        <taxon>Betaproteobacteria</taxon>
        <taxon>Burkholderiales</taxon>
        <taxon>Burkholderiaceae</taxon>
        <taxon>Paraburkholderia</taxon>
    </lineage>
</organism>
<protein>
    <submittedName>
        <fullName evidence="3">Uncharacterized protein</fullName>
    </submittedName>
</protein>
<dbReference type="OrthoDB" id="9032491at2"/>
<evidence type="ECO:0000313" key="4">
    <source>
        <dbReference type="Proteomes" id="UP000198866"/>
    </source>
</evidence>
<feature type="compositionally biased region" description="Gly residues" evidence="1">
    <location>
        <begin position="87"/>
        <end position="104"/>
    </location>
</feature>
<accession>A0A1H7BV86</accession>
<gene>
    <name evidence="3" type="ORF">SAMN05192539_101849</name>
</gene>
<reference evidence="4" key="1">
    <citation type="submission" date="2016-10" db="EMBL/GenBank/DDBJ databases">
        <authorList>
            <person name="Varghese N."/>
            <person name="Submissions S."/>
        </authorList>
    </citation>
    <scope>NUCLEOTIDE SEQUENCE [LARGE SCALE GENOMIC DNA]</scope>
    <source>
        <strain evidence="4">LMG 26031</strain>
    </source>
</reference>
<dbReference type="EMBL" id="FNYE01000018">
    <property type="protein sequence ID" value="SEJ78250.1"/>
    <property type="molecule type" value="Genomic_DNA"/>
</dbReference>
<proteinExistence type="predicted"/>
<dbReference type="PROSITE" id="PS51257">
    <property type="entry name" value="PROKAR_LIPOPROTEIN"/>
    <property type="match status" value="1"/>
</dbReference>